<dbReference type="InterPro" id="IPR010982">
    <property type="entry name" value="Lambda_DNA-bd_dom_sf"/>
</dbReference>
<dbReference type="SMART" id="SM00530">
    <property type="entry name" value="HTH_XRE"/>
    <property type="match status" value="1"/>
</dbReference>
<dbReference type="PROSITE" id="PS50943">
    <property type="entry name" value="HTH_CROC1"/>
    <property type="match status" value="1"/>
</dbReference>
<protein>
    <recommendedName>
        <fullName evidence="2">HTH cro/C1-type domain-containing protein</fullName>
    </recommendedName>
</protein>
<evidence type="ECO:0000313" key="3">
    <source>
        <dbReference type="EMBL" id="MPN33247.1"/>
    </source>
</evidence>
<keyword evidence="1" id="KW-0238">DNA-binding</keyword>
<evidence type="ECO:0000256" key="1">
    <source>
        <dbReference type="ARBA" id="ARBA00023125"/>
    </source>
</evidence>
<dbReference type="CDD" id="cd00093">
    <property type="entry name" value="HTH_XRE"/>
    <property type="match status" value="1"/>
</dbReference>
<dbReference type="GO" id="GO:0005829">
    <property type="term" value="C:cytosol"/>
    <property type="evidence" value="ECO:0007669"/>
    <property type="project" value="TreeGrafter"/>
</dbReference>
<evidence type="ECO:0000259" key="2">
    <source>
        <dbReference type="PROSITE" id="PS50943"/>
    </source>
</evidence>
<dbReference type="AlphaFoldDB" id="A0A645H2K6"/>
<dbReference type="InterPro" id="IPR001387">
    <property type="entry name" value="Cro/C1-type_HTH"/>
</dbReference>
<reference evidence="3" key="1">
    <citation type="submission" date="2019-08" db="EMBL/GenBank/DDBJ databases">
        <authorList>
            <person name="Kucharzyk K."/>
            <person name="Murdoch R.W."/>
            <person name="Higgins S."/>
            <person name="Loffler F."/>
        </authorList>
    </citation>
    <scope>NUCLEOTIDE SEQUENCE</scope>
</reference>
<dbReference type="PANTHER" id="PTHR46797">
    <property type="entry name" value="HTH-TYPE TRANSCRIPTIONAL REGULATOR"/>
    <property type="match status" value="1"/>
</dbReference>
<dbReference type="InterPro" id="IPR050807">
    <property type="entry name" value="TransReg_Diox_bact_type"/>
</dbReference>
<dbReference type="EMBL" id="VSSQ01085657">
    <property type="protein sequence ID" value="MPN33247.1"/>
    <property type="molecule type" value="Genomic_DNA"/>
</dbReference>
<name>A0A645H2K6_9ZZZZ</name>
<comment type="caution">
    <text evidence="3">The sequence shown here is derived from an EMBL/GenBank/DDBJ whole genome shotgun (WGS) entry which is preliminary data.</text>
</comment>
<sequence length="113" mass="12747">MNKIDYYSIGARIRKQRELLKLSREQLAMELDVTSKFISDIELGQKGMSIKTLIALSKVLSIPTDFILFGVNPTSATSPEDKIYLTSANPIVDSDKLSFITNYIAENFEPKEK</sequence>
<dbReference type="PANTHER" id="PTHR46797:SF1">
    <property type="entry name" value="METHYLPHOSPHONATE SYNTHASE"/>
    <property type="match status" value="1"/>
</dbReference>
<dbReference type="GO" id="GO:0003677">
    <property type="term" value="F:DNA binding"/>
    <property type="evidence" value="ECO:0007669"/>
    <property type="project" value="UniProtKB-KW"/>
</dbReference>
<dbReference type="GO" id="GO:0003700">
    <property type="term" value="F:DNA-binding transcription factor activity"/>
    <property type="evidence" value="ECO:0007669"/>
    <property type="project" value="TreeGrafter"/>
</dbReference>
<proteinExistence type="predicted"/>
<dbReference type="Pfam" id="PF01381">
    <property type="entry name" value="HTH_3"/>
    <property type="match status" value="1"/>
</dbReference>
<feature type="domain" description="HTH cro/C1-type" evidence="2">
    <location>
        <begin position="13"/>
        <end position="67"/>
    </location>
</feature>
<organism evidence="3">
    <name type="scientific">bioreactor metagenome</name>
    <dbReference type="NCBI Taxonomy" id="1076179"/>
    <lineage>
        <taxon>unclassified sequences</taxon>
        <taxon>metagenomes</taxon>
        <taxon>ecological metagenomes</taxon>
    </lineage>
</organism>
<accession>A0A645H2K6</accession>
<gene>
    <name evidence="3" type="ORF">SDC9_180731</name>
</gene>
<dbReference type="SUPFAM" id="SSF47413">
    <property type="entry name" value="lambda repressor-like DNA-binding domains"/>
    <property type="match status" value="1"/>
</dbReference>
<dbReference type="Gene3D" id="1.10.260.40">
    <property type="entry name" value="lambda repressor-like DNA-binding domains"/>
    <property type="match status" value="1"/>
</dbReference>